<protein>
    <recommendedName>
        <fullName evidence="4">Homeodomain-like domain-containing protein</fullName>
    </recommendedName>
</protein>
<dbReference type="InterPro" id="IPR009057">
    <property type="entry name" value="Homeodomain-like_sf"/>
</dbReference>
<dbReference type="SUPFAM" id="SSF46689">
    <property type="entry name" value="Homeodomain-like"/>
    <property type="match status" value="1"/>
</dbReference>
<evidence type="ECO:0008006" key="4">
    <source>
        <dbReference type="Google" id="ProtNLM"/>
    </source>
</evidence>
<sequence length="62" mass="6836">MTERDELDVIAKRLQRARANVDAVTAEAREAALRALAAGTSEVLVSQKLGVTRMTVRRWVGK</sequence>
<keyword evidence="1" id="KW-0175">Coiled coil</keyword>
<feature type="coiled-coil region" evidence="1">
    <location>
        <begin position="7"/>
        <end position="34"/>
    </location>
</feature>
<keyword evidence="3" id="KW-1185">Reference proteome</keyword>
<organism evidence="2 3">
    <name type="scientific">Microbacterium dauci</name>
    <dbReference type="NCBI Taxonomy" id="3048008"/>
    <lineage>
        <taxon>Bacteria</taxon>
        <taxon>Bacillati</taxon>
        <taxon>Actinomycetota</taxon>
        <taxon>Actinomycetes</taxon>
        <taxon>Micrococcales</taxon>
        <taxon>Microbacteriaceae</taxon>
        <taxon>Microbacterium</taxon>
    </lineage>
</organism>
<dbReference type="RefSeq" id="WP_283714536.1">
    <property type="nucleotide sequence ID" value="NZ_JASJND010000001.1"/>
</dbReference>
<accession>A0ABT6ZAQ1</accession>
<reference evidence="2 3" key="1">
    <citation type="submission" date="2023-05" db="EMBL/GenBank/DDBJ databases">
        <title>Microbacterium dauci sp.nov., Isolated from Carrot Rhizosphere Soil.</title>
        <authorList>
            <person name="Xiao Z."/>
            <person name="Zheng J."/>
        </authorList>
    </citation>
    <scope>NUCLEOTIDE SEQUENCE [LARGE SCALE GENOMIC DNA]</scope>
    <source>
        <strain evidence="2 3">LX3-4</strain>
    </source>
</reference>
<comment type="caution">
    <text evidence="2">The sequence shown here is derived from an EMBL/GenBank/DDBJ whole genome shotgun (WGS) entry which is preliminary data.</text>
</comment>
<evidence type="ECO:0000313" key="2">
    <source>
        <dbReference type="EMBL" id="MDJ1113245.1"/>
    </source>
</evidence>
<name>A0ABT6ZAQ1_9MICO</name>
<gene>
    <name evidence="2" type="ORF">QNI14_02125</name>
</gene>
<evidence type="ECO:0000256" key="1">
    <source>
        <dbReference type="SAM" id="Coils"/>
    </source>
</evidence>
<evidence type="ECO:0000313" key="3">
    <source>
        <dbReference type="Proteomes" id="UP001321481"/>
    </source>
</evidence>
<proteinExistence type="predicted"/>
<dbReference type="Proteomes" id="UP001321481">
    <property type="component" value="Unassembled WGS sequence"/>
</dbReference>
<dbReference type="EMBL" id="JASJND010000001">
    <property type="protein sequence ID" value="MDJ1113245.1"/>
    <property type="molecule type" value="Genomic_DNA"/>
</dbReference>